<dbReference type="Proteomes" id="UP001152795">
    <property type="component" value="Unassembled WGS sequence"/>
</dbReference>
<evidence type="ECO:0000313" key="2">
    <source>
        <dbReference type="Proteomes" id="UP001152795"/>
    </source>
</evidence>
<sequence length="62" mass="7189">MFDKEYLAYEVKDSALWHSLKINYSSQRHESFRCVGPSSDTSGLVELKFQNFHISEDGFLVT</sequence>
<gene>
    <name evidence="1" type="ORF">PACLA_8A033383</name>
</gene>
<dbReference type="AlphaFoldDB" id="A0A6S7JV51"/>
<name>A0A6S7JV51_PARCT</name>
<keyword evidence="2" id="KW-1185">Reference proteome</keyword>
<comment type="caution">
    <text evidence="1">The sequence shown here is derived from an EMBL/GenBank/DDBJ whole genome shotgun (WGS) entry which is preliminary data.</text>
</comment>
<accession>A0A6S7JV51</accession>
<proteinExistence type="predicted"/>
<protein>
    <submittedName>
        <fullName evidence="1">Uncharacterized protein</fullName>
    </submittedName>
</protein>
<evidence type="ECO:0000313" key="1">
    <source>
        <dbReference type="EMBL" id="CAB4035517.1"/>
    </source>
</evidence>
<organism evidence="1 2">
    <name type="scientific">Paramuricea clavata</name>
    <name type="common">Red gorgonian</name>
    <name type="synonym">Violescent sea-whip</name>
    <dbReference type="NCBI Taxonomy" id="317549"/>
    <lineage>
        <taxon>Eukaryota</taxon>
        <taxon>Metazoa</taxon>
        <taxon>Cnidaria</taxon>
        <taxon>Anthozoa</taxon>
        <taxon>Octocorallia</taxon>
        <taxon>Malacalcyonacea</taxon>
        <taxon>Plexauridae</taxon>
        <taxon>Paramuricea</taxon>
    </lineage>
</organism>
<reference evidence="1" key="1">
    <citation type="submission" date="2020-04" db="EMBL/GenBank/DDBJ databases">
        <authorList>
            <person name="Alioto T."/>
            <person name="Alioto T."/>
            <person name="Gomez Garrido J."/>
        </authorList>
    </citation>
    <scope>NUCLEOTIDE SEQUENCE</scope>
    <source>
        <strain evidence="1">A484AB</strain>
    </source>
</reference>
<dbReference type="EMBL" id="CACRXK020021126">
    <property type="protein sequence ID" value="CAB4035517.1"/>
    <property type="molecule type" value="Genomic_DNA"/>
</dbReference>